<dbReference type="SUPFAM" id="SSF109604">
    <property type="entry name" value="HD-domain/PDEase-like"/>
    <property type="match status" value="1"/>
</dbReference>
<dbReference type="PANTHER" id="PTHR43155">
    <property type="entry name" value="CYCLIC DI-GMP PHOSPHODIESTERASE PA4108-RELATED"/>
    <property type="match status" value="1"/>
</dbReference>
<evidence type="ECO:0000313" key="3">
    <source>
        <dbReference type="Proteomes" id="UP000779809"/>
    </source>
</evidence>
<evidence type="ECO:0000313" key="2">
    <source>
        <dbReference type="EMBL" id="MBI2678647.1"/>
    </source>
</evidence>
<comment type="caution">
    <text evidence="2">The sequence shown here is derived from an EMBL/GenBank/DDBJ whole genome shotgun (WGS) entry which is preliminary data.</text>
</comment>
<dbReference type="Proteomes" id="UP000779809">
    <property type="component" value="Unassembled WGS sequence"/>
</dbReference>
<feature type="domain" description="HD-GYP" evidence="1">
    <location>
        <begin position="186"/>
        <end position="382"/>
    </location>
</feature>
<dbReference type="PANTHER" id="PTHR43155:SF2">
    <property type="entry name" value="CYCLIC DI-GMP PHOSPHODIESTERASE PA4108"/>
    <property type="match status" value="1"/>
</dbReference>
<name>A0A932A8P8_9BACT</name>
<proteinExistence type="predicted"/>
<dbReference type="InterPro" id="IPR006675">
    <property type="entry name" value="HDIG_dom"/>
</dbReference>
<dbReference type="SUPFAM" id="SSF55781">
    <property type="entry name" value="GAF domain-like"/>
    <property type="match status" value="1"/>
</dbReference>
<dbReference type="InterPro" id="IPR037522">
    <property type="entry name" value="HD_GYP_dom"/>
</dbReference>
<protein>
    <submittedName>
        <fullName evidence="2">HD domain-containing protein</fullName>
    </submittedName>
</protein>
<sequence length="416" mass="45257">MAVVNHNLPRLLPAFEALADLGNEMTADRDFITRAETMLARTMQALDAREGALFIHSDRPAMLTSVAAFGFALFPQSAVIPLLPKNVRALNHSQPMVLAGTHERYFSANGNVPPGVFQCVAPLRVNAKLVGAVTLGRRNAEGGYDEADLATLGMLAQPIAMAVQNHVLAHTLEHRIAENLRLLAGLHSMYDHTLEAFATAIDAKDAFTRGHSLRVGRYAAAVGEAMGLDPAQVTGLRAAGYLHDVGKVNVDKHLFKKPGALERIEFQEMADHTVMGHQIVAGVEFPWPQIPEVVRSHHERADGSGYPDHLHESEMPLAVRVVALADSFDAMTSERSYRQPLSLGETLTHIVRSTPGKFDAEAVQALLVQLRRDATRKDSGAAFLEPSVPMTVAPRDLDQLAADLNFRINNARAYSA</sequence>
<organism evidence="2 3">
    <name type="scientific">Candidatus Korobacter versatilis</name>
    <dbReference type="NCBI Taxonomy" id="658062"/>
    <lineage>
        <taxon>Bacteria</taxon>
        <taxon>Pseudomonadati</taxon>
        <taxon>Acidobacteriota</taxon>
        <taxon>Terriglobia</taxon>
        <taxon>Terriglobales</taxon>
        <taxon>Candidatus Korobacteraceae</taxon>
        <taxon>Candidatus Korobacter</taxon>
    </lineage>
</organism>
<evidence type="ECO:0000259" key="1">
    <source>
        <dbReference type="PROSITE" id="PS51832"/>
    </source>
</evidence>
<dbReference type="AlphaFoldDB" id="A0A932A8P8"/>
<accession>A0A932A8P8</accession>
<dbReference type="InterPro" id="IPR003018">
    <property type="entry name" value="GAF"/>
</dbReference>
<dbReference type="Pfam" id="PF13487">
    <property type="entry name" value="HD_5"/>
    <property type="match status" value="1"/>
</dbReference>
<gene>
    <name evidence="2" type="ORF">HYX28_07675</name>
</gene>
<dbReference type="InterPro" id="IPR029016">
    <property type="entry name" value="GAF-like_dom_sf"/>
</dbReference>
<dbReference type="InterPro" id="IPR003607">
    <property type="entry name" value="HD/PDEase_dom"/>
</dbReference>
<dbReference type="Gene3D" id="3.30.450.40">
    <property type="match status" value="1"/>
</dbReference>
<reference evidence="2" key="1">
    <citation type="submission" date="2020-07" db="EMBL/GenBank/DDBJ databases">
        <title>Huge and variable diversity of episymbiotic CPR bacteria and DPANN archaea in groundwater ecosystems.</title>
        <authorList>
            <person name="He C.Y."/>
            <person name="Keren R."/>
            <person name="Whittaker M."/>
            <person name="Farag I.F."/>
            <person name="Doudna J."/>
            <person name="Cate J.H.D."/>
            <person name="Banfield J.F."/>
        </authorList>
    </citation>
    <scope>NUCLEOTIDE SEQUENCE</scope>
    <source>
        <strain evidence="2">NC_groundwater_580_Pr5_B-0.1um_64_19</strain>
    </source>
</reference>
<dbReference type="NCBIfam" id="TIGR00277">
    <property type="entry name" value="HDIG"/>
    <property type="match status" value="1"/>
</dbReference>
<dbReference type="Pfam" id="PF01590">
    <property type="entry name" value="GAF"/>
    <property type="match status" value="1"/>
</dbReference>
<dbReference type="PROSITE" id="PS51832">
    <property type="entry name" value="HD_GYP"/>
    <property type="match status" value="1"/>
</dbReference>
<dbReference type="CDD" id="cd00077">
    <property type="entry name" value="HDc"/>
    <property type="match status" value="1"/>
</dbReference>
<dbReference type="SMART" id="SM00471">
    <property type="entry name" value="HDc"/>
    <property type="match status" value="1"/>
</dbReference>
<dbReference type="Gene3D" id="1.10.3210.10">
    <property type="entry name" value="Hypothetical protein af1432"/>
    <property type="match status" value="1"/>
</dbReference>
<dbReference type="EMBL" id="JACPNR010000009">
    <property type="protein sequence ID" value="MBI2678647.1"/>
    <property type="molecule type" value="Genomic_DNA"/>
</dbReference>